<dbReference type="PROSITE" id="PS00036">
    <property type="entry name" value="BZIP_BASIC"/>
    <property type="match status" value="1"/>
</dbReference>
<evidence type="ECO:0000256" key="10">
    <source>
        <dbReference type="ARBA" id="ARBA00022968"/>
    </source>
</evidence>
<sequence>MLHIKEYFTEGLIQMAILLSLCGVRVDVGLEAFMPPSWCELILGPTSALTHTQILNLRNRYSLHPKTVDLDQFFTARRLLGWVRSLDRIQVPQAELETWLVQQEAGPLSGRFPDQNSLMDRTPGQVERVQSEPTMEQGEVLDGLEDGEQRTDVDRSDESSDMLPENQPLGLDLELQWQDLMDILEPENTDVEMMTCSNRSPDSRRPATAPGDGSEAPPPCSSTRPGTEPLTGTFWQQDLFGTANQLEQEPVLLPLTPSDELDEDGSVINTGFTLGNSRLDSWTIPSNYTDLLDENPTKDTDEGMNGGDNLAAFSMNLLTRDISPFSSDSPSYDLKTPSVSQATRGNDLDQDFGQTTSSSFVLAEEDADGFPSHISDLLKDLNILEDIQLLAGELEEGFSPELEARSEEEEQLHCDGVHQGADRRGNWMEDQEQRSRLGDVQAEAEAEVETDSDSGLSLDFIHSPSSSSSIVSEGSADDSSSSCASAVGNVFSDKVDSSDEDDSAGSHLEVEVTIKQEEVEEDMGAVGGHGAPRFPANHEDSKLFPGFSWLEHIGHDHTYNNPPLSSLSSPAPGTMSPIQTESSVRAGRARPCRCSSSSLAPETKTWSRDKERARALRIPFSYQLIVNLPVEEFNHLLSSGQLSQQQLTLIRDIRRRGKNKIAAQNCRKRKLDVLLALEEDLKALRLQRSELLQEKRNSLRRLQDMKSRFGRLHQEIFSQLADDNGRPLDATEYTLRFGPDDTVTVASVRASQSSKKHRGVKKRRS</sequence>
<keyword evidence="10" id="KW-0735">Signal-anchor</keyword>
<dbReference type="GO" id="GO:0000981">
    <property type="term" value="F:DNA-binding transcription factor activity, RNA polymerase II-specific"/>
    <property type="evidence" value="ECO:0007669"/>
    <property type="project" value="TreeGrafter"/>
</dbReference>
<dbReference type="InterPro" id="IPR008917">
    <property type="entry name" value="TF_DNA-bd_sf"/>
</dbReference>
<accession>M3ZMW4</accession>
<dbReference type="Proteomes" id="UP000002852">
    <property type="component" value="Unassembled WGS sequence"/>
</dbReference>
<reference evidence="28" key="3">
    <citation type="submission" date="2025-08" db="UniProtKB">
        <authorList>
            <consortium name="Ensembl"/>
        </authorList>
    </citation>
    <scope>IDENTIFICATION</scope>
    <source>
        <strain evidence="28">JP 163 A</strain>
    </source>
</reference>
<dbReference type="RefSeq" id="XP_023204208.1">
    <property type="nucleotide sequence ID" value="XM_023348440.1"/>
</dbReference>
<evidence type="ECO:0000313" key="28">
    <source>
        <dbReference type="Ensembl" id="ENSXMAP00000003557.2"/>
    </source>
</evidence>
<evidence type="ECO:0000256" key="3">
    <source>
        <dbReference type="ARBA" id="ARBA00004648"/>
    </source>
</evidence>
<evidence type="ECO:0000256" key="25">
    <source>
        <dbReference type="SAM" id="Coils"/>
    </source>
</evidence>
<feature type="region of interest" description="Disordered" evidence="26">
    <location>
        <begin position="566"/>
        <end position="606"/>
    </location>
</feature>
<dbReference type="GO" id="GO:0005634">
    <property type="term" value="C:nucleus"/>
    <property type="evidence" value="ECO:0007669"/>
    <property type="project" value="UniProtKB-SubCell"/>
</dbReference>
<keyword evidence="20" id="KW-0325">Glycoprotein</keyword>
<dbReference type="AlphaFoldDB" id="M3ZMW4"/>
<reference evidence="28" key="4">
    <citation type="submission" date="2025-09" db="UniProtKB">
        <authorList>
            <consortium name="Ensembl"/>
        </authorList>
    </citation>
    <scope>IDENTIFICATION</scope>
    <source>
        <strain evidence="28">JP 163 A</strain>
    </source>
</reference>
<keyword evidence="16" id="KW-0472">Membrane</keyword>
<evidence type="ECO:0000313" key="29">
    <source>
        <dbReference type="Proteomes" id="UP000002852"/>
    </source>
</evidence>
<dbReference type="GO" id="GO:0008203">
    <property type="term" value="P:cholesterol metabolic process"/>
    <property type="evidence" value="ECO:0007669"/>
    <property type="project" value="UniProtKB-KW"/>
</dbReference>
<dbReference type="OMA" id="DMMTSFD"/>
<keyword evidence="29" id="KW-1185">Reference proteome</keyword>
<evidence type="ECO:0000256" key="12">
    <source>
        <dbReference type="ARBA" id="ARBA00023015"/>
    </source>
</evidence>
<feature type="domain" description="BZIP" evidence="27">
    <location>
        <begin position="649"/>
        <end position="712"/>
    </location>
</feature>
<evidence type="ECO:0000256" key="19">
    <source>
        <dbReference type="ARBA" id="ARBA00023166"/>
    </source>
</evidence>
<dbReference type="eggNOG" id="KOG3863">
    <property type="taxonomic scope" value="Eukaryota"/>
</dbReference>
<evidence type="ECO:0000256" key="7">
    <source>
        <dbReference type="ARBA" id="ARBA00022548"/>
    </source>
</evidence>
<dbReference type="PANTHER" id="PTHR24411">
    <property type="entry name" value="NUCLEAR FACTOR ERYTHROID 2-RELATED FACTOR"/>
    <property type="match status" value="1"/>
</dbReference>
<evidence type="ECO:0000256" key="15">
    <source>
        <dbReference type="ARBA" id="ARBA00023125"/>
    </source>
</evidence>
<evidence type="ECO:0000256" key="13">
    <source>
        <dbReference type="ARBA" id="ARBA00023098"/>
    </source>
</evidence>
<evidence type="ECO:0000259" key="27">
    <source>
        <dbReference type="PROSITE" id="PS50217"/>
    </source>
</evidence>
<dbReference type="SUPFAM" id="SSF47454">
    <property type="entry name" value="A DNA-binding domain in eukaryotic transcription factors"/>
    <property type="match status" value="1"/>
</dbReference>
<dbReference type="GO" id="GO:0000978">
    <property type="term" value="F:RNA polymerase II cis-regulatory region sequence-specific DNA binding"/>
    <property type="evidence" value="ECO:0007669"/>
    <property type="project" value="InterPro"/>
</dbReference>
<dbReference type="GO" id="GO:0008289">
    <property type="term" value="F:lipid binding"/>
    <property type="evidence" value="ECO:0007669"/>
    <property type="project" value="UniProtKB-KW"/>
</dbReference>
<dbReference type="InterPro" id="IPR047167">
    <property type="entry name" value="NFE2-like"/>
</dbReference>
<comment type="subcellular location">
    <subcellularLocation>
        <location evidence="3">Endoplasmic reticulum membrane</location>
        <topology evidence="3">Single-pass type II membrane protein</topology>
    </subcellularLocation>
    <subcellularLocation>
        <location evidence="2">Endoplasmic reticulum membrane</location>
        <topology evidence="2">Single-pass type III membrane protein</topology>
    </subcellularLocation>
    <subcellularLocation>
        <location evidence="1">Nucleus</location>
    </subcellularLocation>
</comment>
<dbReference type="Pfam" id="PF03131">
    <property type="entry name" value="bZIP_Maf"/>
    <property type="match status" value="1"/>
</dbReference>
<keyword evidence="15" id="KW-0238">DNA-binding</keyword>
<evidence type="ECO:0000256" key="11">
    <source>
        <dbReference type="ARBA" id="ARBA00022989"/>
    </source>
</evidence>
<keyword evidence="21" id="KW-0753">Steroid metabolism</keyword>
<keyword evidence="7" id="KW-0153">Cholesterol metabolism</keyword>
<keyword evidence="18" id="KW-0804">Transcription</keyword>
<keyword evidence="11" id="KW-1133">Transmembrane helix</keyword>
<feature type="compositionally biased region" description="Basic and acidic residues" evidence="26">
    <location>
        <begin position="411"/>
        <end position="437"/>
    </location>
</feature>
<dbReference type="InterPro" id="IPR004826">
    <property type="entry name" value="bZIP_Maf"/>
</dbReference>
<evidence type="ECO:0000256" key="26">
    <source>
        <dbReference type="SAM" id="MobiDB-lite"/>
    </source>
</evidence>
<dbReference type="OrthoDB" id="7458135at2759"/>
<dbReference type="InParanoid" id="M3ZMW4"/>
<keyword evidence="22" id="KW-0539">Nucleus</keyword>
<evidence type="ECO:0000256" key="2">
    <source>
        <dbReference type="ARBA" id="ARBA00004643"/>
    </source>
</evidence>
<evidence type="ECO:0000256" key="9">
    <source>
        <dbReference type="ARBA" id="ARBA00022824"/>
    </source>
</evidence>
<protein>
    <recommendedName>
        <fullName evidence="5">Endoplasmic reticulum membrane sensor NFE2L1</fullName>
    </recommendedName>
    <alternativeName>
        <fullName evidence="24">Nuclear factor erythroid 2-related factor 1</fullName>
    </alternativeName>
    <alternativeName>
        <fullName evidence="23">Nuclear factor, erythroid derived 2, like 1</fullName>
    </alternativeName>
</protein>
<dbReference type="GeneTree" id="ENSGT00950000182892"/>
<comment type="similarity">
    <text evidence="4">Belongs to the bZIP family. CNC subfamily.</text>
</comment>
<organism evidence="28 29">
    <name type="scientific">Xiphophorus maculatus</name>
    <name type="common">Southern platyfish</name>
    <name type="synonym">Platypoecilus maculatus</name>
    <dbReference type="NCBI Taxonomy" id="8083"/>
    <lineage>
        <taxon>Eukaryota</taxon>
        <taxon>Metazoa</taxon>
        <taxon>Chordata</taxon>
        <taxon>Craniata</taxon>
        <taxon>Vertebrata</taxon>
        <taxon>Euteleostomi</taxon>
        <taxon>Actinopterygii</taxon>
        <taxon>Neopterygii</taxon>
        <taxon>Teleostei</taxon>
        <taxon>Neoteleostei</taxon>
        <taxon>Acanthomorphata</taxon>
        <taxon>Ovalentaria</taxon>
        <taxon>Atherinomorphae</taxon>
        <taxon>Cyprinodontiformes</taxon>
        <taxon>Poeciliidae</taxon>
        <taxon>Poeciliinae</taxon>
        <taxon>Xiphophorus</taxon>
    </lineage>
</organism>
<proteinExistence type="inferred from homology"/>
<feature type="region of interest" description="Disordered" evidence="26">
    <location>
        <begin position="326"/>
        <end position="352"/>
    </location>
</feature>
<evidence type="ECO:0000256" key="18">
    <source>
        <dbReference type="ARBA" id="ARBA00023163"/>
    </source>
</evidence>
<feature type="region of interest" description="Disordered" evidence="26">
    <location>
        <begin position="195"/>
        <end position="232"/>
    </location>
</feature>
<keyword evidence="17" id="KW-0010">Activator</keyword>
<dbReference type="STRING" id="8083.ENSXMAP00000003557"/>
<dbReference type="GO" id="GO:0005789">
    <property type="term" value="C:endoplasmic reticulum membrane"/>
    <property type="evidence" value="ECO:0007669"/>
    <property type="project" value="UniProtKB-SubCell"/>
</dbReference>
<dbReference type="InterPro" id="IPR004827">
    <property type="entry name" value="bZIP"/>
</dbReference>
<evidence type="ECO:0000256" key="8">
    <source>
        <dbReference type="ARBA" id="ARBA00022692"/>
    </source>
</evidence>
<feature type="compositionally biased region" description="Basic and acidic residues" evidence="26">
    <location>
        <begin position="147"/>
        <end position="158"/>
    </location>
</feature>
<evidence type="ECO:0000256" key="6">
    <source>
        <dbReference type="ARBA" id="ARBA00022491"/>
    </source>
</evidence>
<keyword evidence="9" id="KW-0256">Endoplasmic reticulum</keyword>
<feature type="region of interest" description="Disordered" evidence="26">
    <location>
        <begin position="746"/>
        <end position="765"/>
    </location>
</feature>
<keyword evidence="13" id="KW-0443">Lipid metabolism</keyword>
<name>M3ZMW4_XIPMA</name>
<evidence type="ECO:0000256" key="24">
    <source>
        <dbReference type="ARBA" id="ARBA00031659"/>
    </source>
</evidence>
<evidence type="ECO:0000256" key="14">
    <source>
        <dbReference type="ARBA" id="ARBA00023121"/>
    </source>
</evidence>
<evidence type="ECO:0000256" key="21">
    <source>
        <dbReference type="ARBA" id="ARBA00023221"/>
    </source>
</evidence>
<dbReference type="KEGG" id="xma:102223329"/>
<dbReference type="GeneID" id="102223329"/>
<keyword evidence="12" id="KW-0805">Transcription regulation</keyword>
<dbReference type="PANTHER" id="PTHR24411:SF31">
    <property type="entry name" value="ENDOPLASMIC RETICULUM MEMBRANE SENSOR NFE2L1"/>
    <property type="match status" value="1"/>
</dbReference>
<keyword evidence="25" id="KW-0175">Coiled coil</keyword>
<feature type="region of interest" description="Disordered" evidence="26">
    <location>
        <begin position="108"/>
        <end position="166"/>
    </location>
</feature>
<dbReference type="SMART" id="SM00338">
    <property type="entry name" value="BRLZ"/>
    <property type="match status" value="1"/>
</dbReference>
<evidence type="ECO:0000256" key="22">
    <source>
        <dbReference type="ARBA" id="ARBA00023242"/>
    </source>
</evidence>
<keyword evidence="14" id="KW-0446">Lipid-binding</keyword>
<dbReference type="PROSITE" id="PS50217">
    <property type="entry name" value="BZIP"/>
    <property type="match status" value="1"/>
</dbReference>
<evidence type="ECO:0000256" key="5">
    <source>
        <dbReference type="ARBA" id="ARBA00020485"/>
    </source>
</evidence>
<keyword evidence="8" id="KW-0812">Transmembrane</keyword>
<reference evidence="29" key="2">
    <citation type="journal article" date="2013" name="Nat. Genet.">
        <title>The genome of the platyfish, Xiphophorus maculatus, provides insights into evolutionary adaptation and several complex traits.</title>
        <authorList>
            <person name="Schartl M."/>
            <person name="Walter R.B."/>
            <person name="Shen Y."/>
            <person name="Garcia T."/>
            <person name="Catchen J."/>
            <person name="Amores A."/>
            <person name="Braasch I."/>
            <person name="Chalopin D."/>
            <person name="Volff J.N."/>
            <person name="Lesch K.P."/>
            <person name="Bisazza A."/>
            <person name="Minx P."/>
            <person name="Hillier L."/>
            <person name="Wilson R.K."/>
            <person name="Fuerstenberg S."/>
            <person name="Boore J."/>
            <person name="Searle S."/>
            <person name="Postlethwait J.H."/>
            <person name="Warren W.C."/>
        </authorList>
    </citation>
    <scope>NUCLEOTIDE SEQUENCE [LARGE SCALE GENOMIC DNA]</scope>
    <source>
        <strain evidence="29">JP 163 A</strain>
    </source>
</reference>
<evidence type="ECO:0000256" key="16">
    <source>
        <dbReference type="ARBA" id="ARBA00023136"/>
    </source>
</evidence>
<evidence type="ECO:0000256" key="20">
    <source>
        <dbReference type="ARBA" id="ARBA00023180"/>
    </source>
</evidence>
<feature type="coiled-coil region" evidence="25">
    <location>
        <begin position="674"/>
        <end position="708"/>
    </location>
</feature>
<evidence type="ECO:0000256" key="17">
    <source>
        <dbReference type="ARBA" id="ARBA00023159"/>
    </source>
</evidence>
<dbReference type="HOGENOM" id="CLU_024173_1_0_1"/>
<keyword evidence="6" id="KW-0678">Repressor</keyword>
<evidence type="ECO:0000256" key="4">
    <source>
        <dbReference type="ARBA" id="ARBA00008157"/>
    </source>
</evidence>
<feature type="compositionally biased region" description="Low complexity" evidence="26">
    <location>
        <begin position="457"/>
        <end position="484"/>
    </location>
</feature>
<evidence type="ECO:0000256" key="23">
    <source>
        <dbReference type="ARBA" id="ARBA00030985"/>
    </source>
</evidence>
<feature type="compositionally biased region" description="Acidic residues" evidence="26">
    <location>
        <begin position="442"/>
        <end position="452"/>
    </location>
</feature>
<dbReference type="Gene3D" id="1.10.880.10">
    <property type="entry name" value="Transcription factor, Skn-1-like, DNA-binding domain"/>
    <property type="match status" value="1"/>
</dbReference>
<reference evidence="29" key="1">
    <citation type="submission" date="2012-01" db="EMBL/GenBank/DDBJ databases">
        <authorList>
            <person name="Walter R."/>
            <person name="Schartl M."/>
            <person name="Warren W."/>
        </authorList>
    </citation>
    <scope>NUCLEOTIDE SEQUENCE [LARGE SCALE GENOMIC DNA]</scope>
    <source>
        <strain evidence="29">JP 163 A</strain>
    </source>
</reference>
<dbReference type="Ensembl" id="ENSXMAT00000003562.2">
    <property type="protein sequence ID" value="ENSXMAP00000003557.2"/>
    <property type="gene ID" value="ENSXMAG00000003544.2"/>
</dbReference>
<feature type="compositionally biased region" description="Basic residues" evidence="26">
    <location>
        <begin position="754"/>
        <end position="765"/>
    </location>
</feature>
<evidence type="ECO:0000256" key="1">
    <source>
        <dbReference type="ARBA" id="ARBA00004123"/>
    </source>
</evidence>
<keyword evidence="19" id="KW-1207">Sterol metabolism</keyword>
<feature type="region of interest" description="Disordered" evidence="26">
    <location>
        <begin position="401"/>
        <end position="484"/>
    </location>
</feature>